<dbReference type="SUPFAM" id="SSF82199">
    <property type="entry name" value="SET domain"/>
    <property type="match status" value="1"/>
</dbReference>
<evidence type="ECO:0000313" key="3">
    <source>
        <dbReference type="Proteomes" id="UP000314294"/>
    </source>
</evidence>
<name>A0A4Z2GWR2_9TELE</name>
<dbReference type="OrthoDB" id="341421at2759"/>
<evidence type="ECO:0000256" key="1">
    <source>
        <dbReference type="SAM" id="MobiDB-lite"/>
    </source>
</evidence>
<feature type="region of interest" description="Disordered" evidence="1">
    <location>
        <begin position="79"/>
        <end position="109"/>
    </location>
</feature>
<dbReference type="Gene3D" id="3.90.1410.10">
    <property type="entry name" value="set domain protein methyltransferase, domain 1"/>
    <property type="match status" value="1"/>
</dbReference>
<organism evidence="2 3">
    <name type="scientific">Liparis tanakae</name>
    <name type="common">Tanaka's snailfish</name>
    <dbReference type="NCBI Taxonomy" id="230148"/>
    <lineage>
        <taxon>Eukaryota</taxon>
        <taxon>Metazoa</taxon>
        <taxon>Chordata</taxon>
        <taxon>Craniata</taxon>
        <taxon>Vertebrata</taxon>
        <taxon>Euteleostomi</taxon>
        <taxon>Actinopterygii</taxon>
        <taxon>Neopterygii</taxon>
        <taxon>Teleostei</taxon>
        <taxon>Neoteleostei</taxon>
        <taxon>Acanthomorphata</taxon>
        <taxon>Eupercaria</taxon>
        <taxon>Perciformes</taxon>
        <taxon>Cottioidei</taxon>
        <taxon>Cottales</taxon>
        <taxon>Liparidae</taxon>
        <taxon>Liparis</taxon>
    </lineage>
</organism>
<dbReference type="Proteomes" id="UP000314294">
    <property type="component" value="Unassembled WGS sequence"/>
</dbReference>
<comment type="caution">
    <text evidence="2">The sequence shown here is derived from an EMBL/GenBank/DDBJ whole genome shotgun (WGS) entry which is preliminary data.</text>
</comment>
<gene>
    <name evidence="2" type="primary">SETD4</name>
    <name evidence="2" type="ORF">EYF80_031888</name>
</gene>
<evidence type="ECO:0000313" key="2">
    <source>
        <dbReference type="EMBL" id="TNN57889.1"/>
    </source>
</evidence>
<keyword evidence="3" id="KW-1185">Reference proteome</keyword>
<feature type="compositionally biased region" description="Basic and acidic residues" evidence="1">
    <location>
        <begin position="189"/>
        <end position="201"/>
    </location>
</feature>
<dbReference type="InterPro" id="IPR046341">
    <property type="entry name" value="SET_dom_sf"/>
</dbReference>
<protein>
    <submittedName>
        <fullName evidence="2">SET domain-containing protein 4</fullName>
    </submittedName>
</protein>
<sequence length="231" mass="26164">MARPMPLLLPVTTATLYVSKESVVWRFLTLSWWRRGVEAAERSEASGNSNDSNKGDWSWRFAAQRYCAYPETKQVDHVQVGPGGLMSGRGHRAGRAARKRRQKREGVAQSESLAHQLQYVRLMKFLRQRGFTSTLLQPALFTETGRGLQALQSIKPGQLIISLPESCLLTTSTVLDSYLGPYITRDASERNKGRATRESGRGAKRKRERMRQEEEEEEREEFLGGCDNEDG</sequence>
<proteinExistence type="predicted"/>
<accession>A0A4Z2GWR2</accession>
<feature type="region of interest" description="Disordered" evidence="1">
    <location>
        <begin position="189"/>
        <end position="231"/>
    </location>
</feature>
<dbReference type="AlphaFoldDB" id="A0A4Z2GWR2"/>
<reference evidence="2 3" key="1">
    <citation type="submission" date="2019-03" db="EMBL/GenBank/DDBJ databases">
        <title>First draft genome of Liparis tanakae, snailfish: a comprehensive survey of snailfish specific genes.</title>
        <authorList>
            <person name="Kim W."/>
            <person name="Song I."/>
            <person name="Jeong J.-H."/>
            <person name="Kim D."/>
            <person name="Kim S."/>
            <person name="Ryu S."/>
            <person name="Song J.Y."/>
            <person name="Lee S.K."/>
        </authorList>
    </citation>
    <scope>NUCLEOTIDE SEQUENCE [LARGE SCALE GENOMIC DNA]</scope>
    <source>
        <tissue evidence="2">Muscle</tissue>
    </source>
</reference>
<dbReference type="EMBL" id="SRLO01000394">
    <property type="protein sequence ID" value="TNN57889.1"/>
    <property type="molecule type" value="Genomic_DNA"/>
</dbReference>
<feature type="compositionally biased region" description="Basic residues" evidence="1">
    <location>
        <begin position="89"/>
        <end position="103"/>
    </location>
</feature>